<dbReference type="Proteomes" id="UP001150581">
    <property type="component" value="Unassembled WGS sequence"/>
</dbReference>
<evidence type="ECO:0000313" key="2">
    <source>
        <dbReference type="Proteomes" id="UP001150581"/>
    </source>
</evidence>
<proteinExistence type="predicted"/>
<reference evidence="1" key="1">
    <citation type="submission" date="2022-07" db="EMBL/GenBank/DDBJ databases">
        <title>Phylogenomic reconstructions and comparative analyses of Kickxellomycotina fungi.</title>
        <authorList>
            <person name="Reynolds N.K."/>
            <person name="Stajich J.E."/>
            <person name="Barry K."/>
            <person name="Grigoriev I.V."/>
            <person name="Crous P."/>
            <person name="Smith M.E."/>
        </authorList>
    </citation>
    <scope>NUCLEOTIDE SEQUENCE</scope>
    <source>
        <strain evidence="1">Benny 63K</strain>
    </source>
</reference>
<keyword evidence="2" id="KW-1185">Reference proteome</keyword>
<sequence>MASSIAENAAISVHMQQHGVGIDHSQKTNVYYHDGGAAAAAAAAAAATGVINHWSGDSHQYQQQQHHRGSNTTDTACSSPLDTPLVKVMQQQQQQQQQQNGGSVAAGLNKVSANGMPAQPTPPQSASSHGFVQGGADAWRTYSHSYHQGMPMSAPYSTASFASPNSSGMSIGLESSSFDHNTTAADYYYNSSQQSNHHQQQQQQNNQHPLHYHAAAAQNQQFQHPNSQQQQHSQHPQHHQHNQQNQQQHHQFQHNGLHQDPGASQFDPASAAAAANGGSYMGDFGHNMYAGAPEIVSAPATVTHLPPIDSAGSLARHNSYFGMASVPAQGTFDSMSAAAAAAGTNHYLAAAAARGQQPYPSPMVVGRFNLGMPSAGTPGVIPTPPPASQMQGPPPLSAMGPGSMSVPSTPIRSIGMPRINGHAQSSTSQRKRYLCTVCQKMFARPSTLATHMHSHTGEKPYECTWDSCGKRFSVMSNLRRHQRIHERQRAKFANMQQQQQQQVQQQVQQQQVYHNDSDSSSGSTTPLASQMLHNVGTVGSPISQL</sequence>
<name>A0ACC1IAZ2_9FUNG</name>
<protein>
    <submittedName>
        <fullName evidence="1">Uncharacterized protein</fullName>
    </submittedName>
</protein>
<feature type="non-terminal residue" evidence="1">
    <location>
        <position position="545"/>
    </location>
</feature>
<gene>
    <name evidence="1" type="ORF">LPJ66_006707</name>
</gene>
<comment type="caution">
    <text evidence="1">The sequence shown here is derived from an EMBL/GenBank/DDBJ whole genome shotgun (WGS) entry which is preliminary data.</text>
</comment>
<organism evidence="1 2">
    <name type="scientific">Kickxella alabastrina</name>
    <dbReference type="NCBI Taxonomy" id="61397"/>
    <lineage>
        <taxon>Eukaryota</taxon>
        <taxon>Fungi</taxon>
        <taxon>Fungi incertae sedis</taxon>
        <taxon>Zoopagomycota</taxon>
        <taxon>Kickxellomycotina</taxon>
        <taxon>Kickxellomycetes</taxon>
        <taxon>Kickxellales</taxon>
        <taxon>Kickxellaceae</taxon>
        <taxon>Kickxella</taxon>
    </lineage>
</organism>
<dbReference type="EMBL" id="JANBPG010001096">
    <property type="protein sequence ID" value="KAJ1891816.1"/>
    <property type="molecule type" value="Genomic_DNA"/>
</dbReference>
<accession>A0ACC1IAZ2</accession>
<evidence type="ECO:0000313" key="1">
    <source>
        <dbReference type="EMBL" id="KAJ1891816.1"/>
    </source>
</evidence>